<name>A0A1I0TN94_9SPHI</name>
<evidence type="ECO:0000313" key="1">
    <source>
        <dbReference type="EMBL" id="SFA53260.1"/>
    </source>
</evidence>
<protein>
    <submittedName>
        <fullName evidence="1">Uncharacterized protein</fullName>
    </submittedName>
</protein>
<evidence type="ECO:0000313" key="2">
    <source>
        <dbReference type="Proteomes" id="UP000198836"/>
    </source>
</evidence>
<accession>A0A1I0TN94</accession>
<keyword evidence="2" id="KW-1185">Reference proteome</keyword>
<dbReference type="AlphaFoldDB" id="A0A1I0TN94"/>
<dbReference type="Proteomes" id="UP000198836">
    <property type="component" value="Unassembled WGS sequence"/>
</dbReference>
<proteinExistence type="predicted"/>
<gene>
    <name evidence="1" type="ORF">SAMN04488511_1129</name>
</gene>
<sequence length="55" mass="6764">MNEFAKTRYVDYTKPIFNKKVNSQLGELEIEYVIEKNESRKSDRKKRENLRLYHI</sequence>
<organism evidence="1 2">
    <name type="scientific">Pedobacter suwonensis</name>
    <dbReference type="NCBI Taxonomy" id="332999"/>
    <lineage>
        <taxon>Bacteria</taxon>
        <taxon>Pseudomonadati</taxon>
        <taxon>Bacteroidota</taxon>
        <taxon>Sphingobacteriia</taxon>
        <taxon>Sphingobacteriales</taxon>
        <taxon>Sphingobacteriaceae</taxon>
        <taxon>Pedobacter</taxon>
    </lineage>
</organism>
<reference evidence="2" key="1">
    <citation type="submission" date="2016-10" db="EMBL/GenBank/DDBJ databases">
        <authorList>
            <person name="Varghese N."/>
            <person name="Submissions S."/>
        </authorList>
    </citation>
    <scope>NUCLEOTIDE SEQUENCE [LARGE SCALE GENOMIC DNA]</scope>
    <source>
        <strain evidence="2">DSM 18130</strain>
    </source>
</reference>
<dbReference type="EMBL" id="FOJM01000012">
    <property type="protein sequence ID" value="SFA53260.1"/>
    <property type="molecule type" value="Genomic_DNA"/>
</dbReference>